<feature type="transmembrane region" description="Helical" evidence="8">
    <location>
        <begin position="70"/>
        <end position="88"/>
    </location>
</feature>
<dbReference type="GO" id="GO:0008982">
    <property type="term" value="F:protein-N(PI)-phosphohistidine-sugar phosphotransferase activity"/>
    <property type="evidence" value="ECO:0007669"/>
    <property type="project" value="InterPro"/>
</dbReference>
<feature type="domain" description="Phosphotransferase system EIIC" evidence="9">
    <location>
        <begin position="11"/>
        <end position="334"/>
    </location>
</feature>
<feature type="transmembrane region" description="Helical" evidence="8">
    <location>
        <begin position="199"/>
        <end position="220"/>
    </location>
</feature>
<comment type="caution">
    <text evidence="10">The sequence shown here is derived from an EMBL/GenBank/DDBJ whole genome shotgun (WGS) entry which is preliminary data.</text>
</comment>
<accession>A0A023DCA9</accession>
<evidence type="ECO:0000256" key="6">
    <source>
        <dbReference type="ARBA" id="ARBA00022989"/>
    </source>
</evidence>
<feature type="transmembrane region" description="Helical" evidence="8">
    <location>
        <begin position="248"/>
        <end position="268"/>
    </location>
</feature>
<dbReference type="AlphaFoldDB" id="A0A023DCA9"/>
<feature type="transmembrane region" description="Helical" evidence="8">
    <location>
        <begin position="12"/>
        <end position="33"/>
    </location>
</feature>
<name>A0A023DCA9_9BACL</name>
<keyword evidence="7 8" id="KW-0472">Membrane</keyword>
<dbReference type="OrthoDB" id="396983at2"/>
<feature type="transmembrane region" description="Helical" evidence="8">
    <location>
        <begin position="167"/>
        <end position="192"/>
    </location>
</feature>
<keyword evidence="6 8" id="KW-1133">Transmembrane helix</keyword>
<keyword evidence="10" id="KW-0808">Transferase</keyword>
<sequence length="337" mass="34464">MKEYVMTRIFKASTGIAQGIFVTLGIGLLIKNIGTNFGIDALEQIGTISISLMAPAIGAGIALMLGANALVIFSAMIAAAVGAGALSITDAGVLIKSGEPIGALLTATIATYVGKRISGKTALDMMIVPLGTMLIAGLAGVWLSHVIAPVLTMAGEMIKSSTAGNPLLSSIVLAVVWGLFLISPASSVALAMALDLNGIAGGAALAGCVAHFIGFSIISWKENQLGGILAQGVCTPKVQLPNITKNPYILLPTVVASAIVGPISALVFKIEAGKEIAGMGLSSFVAPLQLLTTYDAGFIVPAMLVTYVLVPGAISYAIYYILKKAGKIKENDLRLPN</sequence>
<evidence type="ECO:0000256" key="4">
    <source>
        <dbReference type="ARBA" id="ARBA00022597"/>
    </source>
</evidence>
<dbReference type="RefSeq" id="WP_042407502.1">
    <property type="nucleotide sequence ID" value="NZ_BAWO01000010.1"/>
</dbReference>
<evidence type="ECO:0000313" key="11">
    <source>
        <dbReference type="Proteomes" id="UP000023561"/>
    </source>
</evidence>
<comment type="subcellular location">
    <subcellularLocation>
        <location evidence="1">Cell membrane</location>
        <topology evidence="1">Multi-pass membrane protein</topology>
    </subcellularLocation>
</comment>
<proteinExistence type="predicted"/>
<feature type="transmembrane region" description="Helical" evidence="8">
    <location>
        <begin position="298"/>
        <end position="322"/>
    </location>
</feature>
<evidence type="ECO:0000259" key="9">
    <source>
        <dbReference type="Pfam" id="PF13303"/>
    </source>
</evidence>
<evidence type="ECO:0000313" key="10">
    <source>
        <dbReference type="EMBL" id="GAJ38935.1"/>
    </source>
</evidence>
<keyword evidence="5 8" id="KW-0812">Transmembrane</keyword>
<protein>
    <submittedName>
        <fullName evidence="10">Putative phosphotransferase system enzyme IIBC component</fullName>
    </submittedName>
</protein>
<dbReference type="GO" id="GO:0005886">
    <property type="term" value="C:plasma membrane"/>
    <property type="evidence" value="ECO:0007669"/>
    <property type="project" value="UniProtKB-SubCell"/>
</dbReference>
<dbReference type="InterPro" id="IPR003352">
    <property type="entry name" value="PTS_EIIC"/>
</dbReference>
<dbReference type="Pfam" id="PF13303">
    <property type="entry name" value="PTS_EIIC_2"/>
    <property type="match status" value="1"/>
</dbReference>
<dbReference type="Proteomes" id="UP000023561">
    <property type="component" value="Unassembled WGS sequence"/>
</dbReference>
<evidence type="ECO:0000256" key="7">
    <source>
        <dbReference type="ARBA" id="ARBA00023136"/>
    </source>
</evidence>
<reference evidence="10 11" key="1">
    <citation type="submission" date="2014-04" db="EMBL/GenBank/DDBJ databases">
        <title>Whole genome shotgun sequence of Geobacillus caldoxylosilyticus NBRC 107762.</title>
        <authorList>
            <person name="Hosoyama A."/>
            <person name="Hosoyama Y."/>
            <person name="Katano-Makiyama Y."/>
            <person name="Tsuchikane K."/>
            <person name="Ohji S."/>
            <person name="Ichikawa N."/>
            <person name="Yamazoe A."/>
            <person name="Fujita N."/>
        </authorList>
    </citation>
    <scope>NUCLEOTIDE SEQUENCE [LARGE SCALE GENOMIC DNA]</scope>
    <source>
        <strain evidence="10 11">NBRC 107762</strain>
    </source>
</reference>
<keyword evidence="4" id="KW-0762">Sugar transport</keyword>
<dbReference type="EMBL" id="BAWO01000010">
    <property type="protein sequence ID" value="GAJ38935.1"/>
    <property type="molecule type" value="Genomic_DNA"/>
</dbReference>
<evidence type="ECO:0000256" key="8">
    <source>
        <dbReference type="SAM" id="Phobius"/>
    </source>
</evidence>
<feature type="transmembrane region" description="Helical" evidence="8">
    <location>
        <begin position="45"/>
        <end position="63"/>
    </location>
</feature>
<keyword evidence="3" id="KW-1003">Cell membrane</keyword>
<evidence type="ECO:0000256" key="1">
    <source>
        <dbReference type="ARBA" id="ARBA00004651"/>
    </source>
</evidence>
<evidence type="ECO:0000256" key="2">
    <source>
        <dbReference type="ARBA" id="ARBA00022448"/>
    </source>
</evidence>
<dbReference type="GO" id="GO:0009401">
    <property type="term" value="P:phosphoenolpyruvate-dependent sugar phosphotransferase system"/>
    <property type="evidence" value="ECO:0007669"/>
    <property type="project" value="InterPro"/>
</dbReference>
<evidence type="ECO:0000256" key="5">
    <source>
        <dbReference type="ARBA" id="ARBA00022692"/>
    </source>
</evidence>
<feature type="transmembrane region" description="Helical" evidence="8">
    <location>
        <begin position="126"/>
        <end position="147"/>
    </location>
</feature>
<keyword evidence="11" id="KW-1185">Reference proteome</keyword>
<evidence type="ECO:0000256" key="3">
    <source>
        <dbReference type="ARBA" id="ARBA00022475"/>
    </source>
</evidence>
<keyword evidence="2" id="KW-0813">Transport</keyword>
<gene>
    <name evidence="10" type="ORF">GCA01S_010_00630</name>
</gene>
<organism evidence="10 11">
    <name type="scientific">Parageobacillus caldoxylosilyticus NBRC 107762</name>
    <dbReference type="NCBI Taxonomy" id="1220594"/>
    <lineage>
        <taxon>Bacteria</taxon>
        <taxon>Bacillati</taxon>
        <taxon>Bacillota</taxon>
        <taxon>Bacilli</taxon>
        <taxon>Bacillales</taxon>
        <taxon>Anoxybacillaceae</taxon>
        <taxon>Saccharococcus</taxon>
    </lineage>
</organism>